<keyword evidence="1" id="KW-0472">Membrane</keyword>
<evidence type="ECO:0000313" key="4">
    <source>
        <dbReference type="Proteomes" id="UP000316471"/>
    </source>
</evidence>
<evidence type="ECO:0000313" key="3">
    <source>
        <dbReference type="EMBL" id="TWI12079.1"/>
    </source>
</evidence>
<dbReference type="CDD" id="cd03396">
    <property type="entry name" value="PAP2_like_6"/>
    <property type="match status" value="1"/>
</dbReference>
<name>A0A562LWQ8_9GAMM</name>
<feature type="transmembrane region" description="Helical" evidence="1">
    <location>
        <begin position="249"/>
        <end position="268"/>
    </location>
</feature>
<comment type="caution">
    <text evidence="3">The sequence shown here is derived from an EMBL/GenBank/DDBJ whole genome shotgun (WGS) entry which is preliminary data.</text>
</comment>
<feature type="transmembrane region" description="Helical" evidence="1">
    <location>
        <begin position="170"/>
        <end position="187"/>
    </location>
</feature>
<evidence type="ECO:0000256" key="1">
    <source>
        <dbReference type="SAM" id="Phobius"/>
    </source>
</evidence>
<gene>
    <name evidence="3" type="ORF">IP93_01360</name>
</gene>
<dbReference type="EMBL" id="VLKP01000004">
    <property type="protein sequence ID" value="TWI12079.1"/>
    <property type="molecule type" value="Genomic_DNA"/>
</dbReference>
<feature type="transmembrane region" description="Helical" evidence="1">
    <location>
        <begin position="142"/>
        <end position="158"/>
    </location>
</feature>
<organism evidence="3 4">
    <name type="scientific">Aerolutibacter ruishenii</name>
    <dbReference type="NCBI Taxonomy" id="686800"/>
    <lineage>
        <taxon>Bacteria</taxon>
        <taxon>Pseudomonadati</taxon>
        <taxon>Pseudomonadota</taxon>
        <taxon>Gammaproteobacteria</taxon>
        <taxon>Lysobacterales</taxon>
        <taxon>Lysobacteraceae</taxon>
        <taxon>Aerolutibacter</taxon>
    </lineage>
</organism>
<dbReference type="InterPro" id="IPR036938">
    <property type="entry name" value="PAP2/HPO_sf"/>
</dbReference>
<accession>A0A562LWQ8</accession>
<dbReference type="AlphaFoldDB" id="A0A562LWQ8"/>
<sequence>MTPQYCANALFTNLRRLSDGAAVTISAALGNGARMHSSPFQPQAARGAQAGWRLPFLGRRDPRLEVAVAHAIGGELPPHARRLPWPELWVPWLVGIVLLVLMVVADVDFRWADQLYGLQGQHWALKSAFVTEDLLHRMGRDLSAAAWLAVAVAWVLSWRRPHMGAQRRALALLALSVLLATGLVAWIKSWSNMDCPWDLLRYGGQRPFVALWEARPAALGHNRCFPAGHASAGYAWMALYFHALAVRPAWRWLGLGVGVAAGLVFGLSQQLRGAHFLSHDVWTALLCWTVAVVAWRIGHRREGRA</sequence>
<evidence type="ECO:0000259" key="2">
    <source>
        <dbReference type="Pfam" id="PF01569"/>
    </source>
</evidence>
<protein>
    <submittedName>
        <fullName evidence="3">Membrane-associated PAP2 superfamily phosphatase</fullName>
    </submittedName>
</protein>
<feature type="transmembrane region" description="Helical" evidence="1">
    <location>
        <begin position="88"/>
        <end position="105"/>
    </location>
</feature>
<feature type="domain" description="Phosphatidic acid phosphatase type 2/haloperoxidase" evidence="2">
    <location>
        <begin position="170"/>
        <end position="301"/>
    </location>
</feature>
<keyword evidence="1" id="KW-1133">Transmembrane helix</keyword>
<dbReference type="SUPFAM" id="SSF48317">
    <property type="entry name" value="Acid phosphatase/Vanadium-dependent haloperoxidase"/>
    <property type="match status" value="1"/>
</dbReference>
<dbReference type="Proteomes" id="UP000316471">
    <property type="component" value="Unassembled WGS sequence"/>
</dbReference>
<proteinExistence type="predicted"/>
<dbReference type="Pfam" id="PF01569">
    <property type="entry name" value="PAP2"/>
    <property type="match status" value="1"/>
</dbReference>
<feature type="transmembrane region" description="Helical" evidence="1">
    <location>
        <begin position="280"/>
        <end position="298"/>
    </location>
</feature>
<keyword evidence="1" id="KW-0812">Transmembrane</keyword>
<dbReference type="InterPro" id="IPR000326">
    <property type="entry name" value="PAP2/HPO"/>
</dbReference>
<keyword evidence="4" id="KW-1185">Reference proteome</keyword>
<reference evidence="3 4" key="1">
    <citation type="journal article" date="2015" name="Stand. Genomic Sci.">
        <title>Genomic Encyclopedia of Bacterial and Archaeal Type Strains, Phase III: the genomes of soil and plant-associated and newly described type strains.</title>
        <authorList>
            <person name="Whitman W.B."/>
            <person name="Woyke T."/>
            <person name="Klenk H.P."/>
            <person name="Zhou Y."/>
            <person name="Lilburn T.G."/>
            <person name="Beck B.J."/>
            <person name="De Vos P."/>
            <person name="Vandamme P."/>
            <person name="Eisen J.A."/>
            <person name="Garrity G."/>
            <person name="Hugenholtz P."/>
            <person name="Kyrpides N.C."/>
        </authorList>
    </citation>
    <scope>NUCLEOTIDE SEQUENCE [LARGE SCALE GENOMIC DNA]</scope>
    <source>
        <strain evidence="3 4">CGMCC 1.10136</strain>
    </source>
</reference>